<keyword evidence="1" id="KW-1133">Transmembrane helix</keyword>
<organism evidence="3 4">
    <name type="scientific">Symbiodinium pilosum</name>
    <name type="common">Dinoflagellate</name>
    <dbReference type="NCBI Taxonomy" id="2952"/>
    <lineage>
        <taxon>Eukaryota</taxon>
        <taxon>Sar</taxon>
        <taxon>Alveolata</taxon>
        <taxon>Dinophyceae</taxon>
        <taxon>Suessiales</taxon>
        <taxon>Symbiodiniaceae</taxon>
        <taxon>Symbiodinium</taxon>
    </lineage>
</organism>
<comment type="caution">
    <text evidence="3">The sequence shown here is derived from an EMBL/GenBank/DDBJ whole genome shotgun (WGS) entry which is preliminary data.</text>
</comment>
<feature type="non-terminal residue" evidence="3">
    <location>
        <position position="1"/>
    </location>
</feature>
<dbReference type="EMBL" id="CAJNIZ010042603">
    <property type="protein sequence ID" value="CAE7628165.1"/>
    <property type="molecule type" value="Genomic_DNA"/>
</dbReference>
<dbReference type="GO" id="GO:0005886">
    <property type="term" value="C:plasma membrane"/>
    <property type="evidence" value="ECO:0007669"/>
    <property type="project" value="TreeGrafter"/>
</dbReference>
<dbReference type="InterPro" id="IPR032880">
    <property type="entry name" value="CSC1/OSCA1-like_N"/>
</dbReference>
<dbReference type="PANTHER" id="PTHR13018:SF5">
    <property type="entry name" value="RE44586P"/>
    <property type="match status" value="1"/>
</dbReference>
<feature type="transmembrane region" description="Helical" evidence="1">
    <location>
        <begin position="99"/>
        <end position="120"/>
    </location>
</feature>
<dbReference type="Proteomes" id="UP000649617">
    <property type="component" value="Unassembled WGS sequence"/>
</dbReference>
<evidence type="ECO:0000313" key="4">
    <source>
        <dbReference type="Proteomes" id="UP000649617"/>
    </source>
</evidence>
<feature type="transmembrane region" description="Helical" evidence="1">
    <location>
        <begin position="140"/>
        <end position="165"/>
    </location>
</feature>
<dbReference type="AlphaFoldDB" id="A0A812VJS0"/>
<reference evidence="3" key="1">
    <citation type="submission" date="2021-02" db="EMBL/GenBank/DDBJ databases">
        <authorList>
            <person name="Dougan E. K."/>
            <person name="Rhodes N."/>
            <person name="Thang M."/>
            <person name="Chan C."/>
        </authorList>
    </citation>
    <scope>NUCLEOTIDE SEQUENCE</scope>
</reference>
<dbReference type="Pfam" id="PF13967">
    <property type="entry name" value="RSN1_TM"/>
    <property type="match status" value="1"/>
</dbReference>
<feature type="domain" description="CSC1/OSCA1-like N-terminal transmembrane" evidence="2">
    <location>
        <begin position="16"/>
        <end position="166"/>
    </location>
</feature>
<keyword evidence="4" id="KW-1185">Reference proteome</keyword>
<protein>
    <recommendedName>
        <fullName evidence="2">CSC1/OSCA1-like N-terminal transmembrane domain-containing protein</fullName>
    </recommendedName>
</protein>
<dbReference type="GO" id="GO:0005227">
    <property type="term" value="F:calcium-activated cation channel activity"/>
    <property type="evidence" value="ECO:0007669"/>
    <property type="project" value="InterPro"/>
</dbReference>
<keyword evidence="1" id="KW-0812">Transmembrane</keyword>
<proteinExistence type="predicted"/>
<keyword evidence="1" id="KW-0472">Membrane</keyword>
<dbReference type="PANTHER" id="PTHR13018">
    <property type="entry name" value="PROBABLE MEMBRANE PROTEIN DUF221-RELATED"/>
    <property type="match status" value="1"/>
</dbReference>
<accession>A0A812VJS0</accession>
<gene>
    <name evidence="3" type="ORF">SPIL2461_LOCUS16452</name>
</gene>
<sequence>MVERLQIGNSEGDLVAFLASLGVNAGLVLLCACMFGCLRGRYALVYASKAEIPGSHGIAPPDVSGIGSWAVAAWRLPVEEVANHANLDHGMFIEFCDTAMMCLLSTGLPAVLVLCPLHFFRGGDAAGSDNLSRVGFGNVVQGSAVTWVHPFFVWYTVIVTQAFILRAQRGFVQKRFQWLRTMPEPRANSVLLRNIPPDLRQEAALRNYLQQQIFGAHGQREVVRSLYFLKDTSELEPFFKERNRLMQEHQKMVQAGEHERRRAVLIAEVKKVDTQLGKQQAIIERSDEYNQDSAFVTFEIRHDAVIVLKLFSASGQGDEDIL</sequence>
<dbReference type="PROSITE" id="PS51257">
    <property type="entry name" value="PROKAR_LIPOPROTEIN"/>
    <property type="match status" value="1"/>
</dbReference>
<name>A0A812VJS0_SYMPI</name>
<dbReference type="InterPro" id="IPR045122">
    <property type="entry name" value="Csc1-like"/>
</dbReference>
<evidence type="ECO:0000313" key="3">
    <source>
        <dbReference type="EMBL" id="CAE7628165.1"/>
    </source>
</evidence>
<evidence type="ECO:0000256" key="1">
    <source>
        <dbReference type="SAM" id="Phobius"/>
    </source>
</evidence>
<feature type="transmembrane region" description="Helical" evidence="1">
    <location>
        <begin position="14"/>
        <end position="38"/>
    </location>
</feature>
<evidence type="ECO:0000259" key="2">
    <source>
        <dbReference type="Pfam" id="PF13967"/>
    </source>
</evidence>
<dbReference type="OrthoDB" id="1689567at2759"/>